<keyword evidence="4" id="KW-0472">Membrane</keyword>
<dbReference type="InterPro" id="IPR000225">
    <property type="entry name" value="Armadillo"/>
</dbReference>
<feature type="repeat" description="ARM" evidence="3">
    <location>
        <begin position="529"/>
        <end position="573"/>
    </location>
</feature>
<dbReference type="InterPro" id="IPR006917">
    <property type="entry name" value="SOUL_heme-bd"/>
</dbReference>
<dbReference type="EMBL" id="CAJPWZ010001211">
    <property type="protein sequence ID" value="CAG2209736.1"/>
    <property type="molecule type" value="Genomic_DNA"/>
</dbReference>
<dbReference type="GO" id="GO:0002244">
    <property type="term" value="P:hematopoietic progenitor cell differentiation"/>
    <property type="evidence" value="ECO:0007669"/>
    <property type="project" value="TreeGrafter"/>
</dbReference>
<dbReference type="SMART" id="SM00185">
    <property type="entry name" value="ARM"/>
    <property type="match status" value="5"/>
</dbReference>
<keyword evidence="4" id="KW-0812">Transmembrane</keyword>
<dbReference type="FunFam" id="3.20.80.10:FF:000002">
    <property type="entry name" value="Heme-binding protein 2"/>
    <property type="match status" value="1"/>
</dbReference>
<evidence type="ECO:0000256" key="2">
    <source>
        <dbReference type="ARBA" id="ARBA00022737"/>
    </source>
</evidence>
<evidence type="ECO:0000256" key="4">
    <source>
        <dbReference type="SAM" id="Phobius"/>
    </source>
</evidence>
<dbReference type="Pfam" id="PF04832">
    <property type="entry name" value="SOUL"/>
    <property type="match status" value="1"/>
</dbReference>
<keyword evidence="4" id="KW-1133">Transmembrane helix</keyword>
<sequence length="705" mass="78438">MGDRENGSVLYTKNNNSYENSLIIMMAITVQWKSQQKLLIILKMWSSILSFVSLLLVVQAATDYVKPWFCHKLDCPKFTVLQNTTDYQLRHYIPSKWVATNMTVTTYSHGQLFQKLFQYISGNNVPGQKVEMTAPVVTTVIPDTDGTTMYIMHFMIPYAVQANTPVPNDSDVYLVDVPAMDVYVKSFGGFARDNTYVTKLQELKTSLDTTATNLYDSSQFFTLGYDSPFAFINRHNEFNKMAKRINQESFDDVVKENMGEFGMEAQEAIDDAVQQFESQGVNLANIVKDASLFSENGEKVEHPVITAINQLKISVDSSDKGEIIQILKKIKSECDVDLAKRCMAGNNDAYTVLLNAAIKHKNDNELLKEILSGLISLTNGQPDVLDEAGCSFLVENLTTKADDKDLLVTNLKLIRNTCIKHESNRQLYVKKKMITELVNILIEKKKEPAVVIEACGLLRCLTYDDDVRVPFGSAHEHAKMIVTEGNCLKMLLELSQEYSDNTSVLKELFSTMSVVVVRDEFCKAVMDMGGLDFILKALQNNLGEKGIVKQALGLVKALAGNDDVKVAAVSKGGIELILAAMTKHQANAAVADLGCGTITRVVLRNPANCAKVIECQGHQVILQAMKIHVKEELVQKQACMAIRNLVARTREYCEPILELGAESLINTAKTNHKSCTDEAKAALRDLGCQVELNCPWKGENVQIAY</sequence>
<protein>
    <submittedName>
        <fullName evidence="5">Armadillo repeat-containing protein 6</fullName>
    </submittedName>
</protein>
<dbReference type="Gene3D" id="1.25.10.10">
    <property type="entry name" value="Leucine-rich Repeat Variant"/>
    <property type="match status" value="2"/>
</dbReference>
<accession>A0A8S3RSM1</accession>
<dbReference type="PROSITE" id="PS50176">
    <property type="entry name" value="ARM_REPEAT"/>
    <property type="match status" value="1"/>
</dbReference>
<dbReference type="SUPFAM" id="SSF55136">
    <property type="entry name" value="Probable bacterial effector-binding domain"/>
    <property type="match status" value="1"/>
</dbReference>
<dbReference type="Proteomes" id="UP000683360">
    <property type="component" value="Unassembled WGS sequence"/>
</dbReference>
<dbReference type="AlphaFoldDB" id="A0A8S3RSM1"/>
<dbReference type="InterPro" id="IPR011989">
    <property type="entry name" value="ARM-like"/>
</dbReference>
<evidence type="ECO:0000256" key="1">
    <source>
        <dbReference type="ARBA" id="ARBA00009817"/>
    </source>
</evidence>
<name>A0A8S3RSM1_MYTED</name>
<evidence type="ECO:0000313" key="5">
    <source>
        <dbReference type="EMBL" id="CAG2209736.1"/>
    </source>
</evidence>
<organism evidence="5 6">
    <name type="scientific">Mytilus edulis</name>
    <name type="common">Blue mussel</name>
    <dbReference type="NCBI Taxonomy" id="6550"/>
    <lineage>
        <taxon>Eukaryota</taxon>
        <taxon>Metazoa</taxon>
        <taxon>Spiralia</taxon>
        <taxon>Lophotrochozoa</taxon>
        <taxon>Mollusca</taxon>
        <taxon>Bivalvia</taxon>
        <taxon>Autobranchia</taxon>
        <taxon>Pteriomorphia</taxon>
        <taxon>Mytilida</taxon>
        <taxon>Mytiloidea</taxon>
        <taxon>Mytilidae</taxon>
        <taxon>Mytilinae</taxon>
        <taxon>Mytilus</taxon>
    </lineage>
</organism>
<proteinExistence type="inferred from homology"/>
<dbReference type="Gene3D" id="3.20.80.10">
    <property type="entry name" value="Regulatory factor, effector binding domain"/>
    <property type="match status" value="1"/>
</dbReference>
<gene>
    <name evidence="5" type="ORF">MEDL_23875</name>
</gene>
<reference evidence="5" key="1">
    <citation type="submission" date="2021-03" db="EMBL/GenBank/DDBJ databases">
        <authorList>
            <person name="Bekaert M."/>
        </authorList>
    </citation>
    <scope>NUCLEOTIDE SEQUENCE</scope>
</reference>
<keyword evidence="2" id="KW-0677">Repeat</keyword>
<dbReference type="PANTHER" id="PTHR22895:SF0">
    <property type="entry name" value="ARMADILLO REPEAT-CONTAINING PROTEIN 6"/>
    <property type="match status" value="1"/>
</dbReference>
<evidence type="ECO:0000313" key="6">
    <source>
        <dbReference type="Proteomes" id="UP000683360"/>
    </source>
</evidence>
<dbReference type="SUPFAM" id="SSF48371">
    <property type="entry name" value="ARM repeat"/>
    <property type="match status" value="1"/>
</dbReference>
<comment type="caution">
    <text evidence="5">The sequence shown here is derived from an EMBL/GenBank/DDBJ whole genome shotgun (WGS) entry which is preliminary data.</text>
</comment>
<feature type="transmembrane region" description="Helical" evidence="4">
    <location>
        <begin position="38"/>
        <end position="61"/>
    </location>
</feature>
<evidence type="ECO:0000256" key="3">
    <source>
        <dbReference type="PROSITE-ProRule" id="PRU00259"/>
    </source>
</evidence>
<dbReference type="PANTHER" id="PTHR22895">
    <property type="entry name" value="ARMADILLO REPEAT-CONTAINING PROTEIN 6"/>
    <property type="match status" value="1"/>
</dbReference>
<keyword evidence="6" id="KW-1185">Reference proteome</keyword>
<dbReference type="InterPro" id="IPR016024">
    <property type="entry name" value="ARM-type_fold"/>
</dbReference>
<comment type="similarity">
    <text evidence="1">Belongs to the HEBP family.</text>
</comment>
<dbReference type="OrthoDB" id="449062at2759"/>
<dbReference type="InterPro" id="IPR011256">
    <property type="entry name" value="Reg_factor_effector_dom_sf"/>
</dbReference>